<dbReference type="PANTHER" id="PTHR12596:SF2">
    <property type="entry name" value="EXPORTIN-7 ISOFORM X1"/>
    <property type="match status" value="1"/>
</dbReference>
<evidence type="ECO:0000313" key="9">
    <source>
        <dbReference type="Proteomes" id="UP001151532"/>
    </source>
</evidence>
<keyword evidence="7" id="KW-0539">Nucleus</keyword>
<proteinExistence type="inferred from homology"/>
<keyword evidence="4" id="KW-0813">Transport</keyword>
<gene>
    <name evidence="8" type="ORF">OIU79_009236</name>
</gene>
<evidence type="ECO:0000256" key="3">
    <source>
        <dbReference type="ARBA" id="ARBA00009466"/>
    </source>
</evidence>
<sequence length="108" mass="11833">MPAFLAYQNCASAVDNLAAYYFNNITIGEAPTSPAAINLARHIADCPNLFPEILKTLFEIVLFEDCGNQWSLSRPMLSLTIISEQIFSDLKAQIFGFTAIILKSDASA</sequence>
<evidence type="ECO:0000256" key="5">
    <source>
        <dbReference type="ARBA" id="ARBA00022490"/>
    </source>
</evidence>
<evidence type="ECO:0000256" key="2">
    <source>
        <dbReference type="ARBA" id="ARBA00004496"/>
    </source>
</evidence>
<protein>
    <submittedName>
        <fullName evidence="8">EXPORTIN 47-RELATED</fullName>
    </submittedName>
</protein>
<keyword evidence="5" id="KW-0963">Cytoplasm</keyword>
<dbReference type="GO" id="GO:0006611">
    <property type="term" value="P:protein export from nucleus"/>
    <property type="evidence" value="ECO:0007669"/>
    <property type="project" value="TreeGrafter"/>
</dbReference>
<evidence type="ECO:0000256" key="1">
    <source>
        <dbReference type="ARBA" id="ARBA00004123"/>
    </source>
</evidence>
<evidence type="ECO:0000256" key="7">
    <source>
        <dbReference type="ARBA" id="ARBA00023242"/>
    </source>
</evidence>
<organism evidence="8 9">
    <name type="scientific">Salix purpurea</name>
    <name type="common">Purple osier willow</name>
    <dbReference type="NCBI Taxonomy" id="77065"/>
    <lineage>
        <taxon>Eukaryota</taxon>
        <taxon>Viridiplantae</taxon>
        <taxon>Streptophyta</taxon>
        <taxon>Embryophyta</taxon>
        <taxon>Tracheophyta</taxon>
        <taxon>Spermatophyta</taxon>
        <taxon>Magnoliopsida</taxon>
        <taxon>eudicotyledons</taxon>
        <taxon>Gunneridae</taxon>
        <taxon>Pentapetalae</taxon>
        <taxon>rosids</taxon>
        <taxon>fabids</taxon>
        <taxon>Malpighiales</taxon>
        <taxon>Salicaceae</taxon>
        <taxon>Saliceae</taxon>
        <taxon>Salix</taxon>
    </lineage>
</organism>
<dbReference type="AlphaFoldDB" id="A0A9Q0YWY5"/>
<name>A0A9Q0YWY5_SALPP</name>
<dbReference type="GO" id="GO:0005643">
    <property type="term" value="C:nuclear pore"/>
    <property type="evidence" value="ECO:0007669"/>
    <property type="project" value="TreeGrafter"/>
</dbReference>
<evidence type="ECO:0000313" key="8">
    <source>
        <dbReference type="EMBL" id="KAJ6713201.1"/>
    </source>
</evidence>
<evidence type="ECO:0000256" key="6">
    <source>
        <dbReference type="ARBA" id="ARBA00022927"/>
    </source>
</evidence>
<keyword evidence="9" id="KW-1185">Reference proteome</keyword>
<accession>A0A9Q0YWY5</accession>
<dbReference type="PANTHER" id="PTHR12596">
    <property type="entry name" value="EXPORTIN 4,7-RELATED"/>
    <property type="match status" value="1"/>
</dbReference>
<dbReference type="InterPro" id="IPR044189">
    <property type="entry name" value="XPO4/7-like"/>
</dbReference>
<comment type="caution">
    <text evidence="8">The sequence shown here is derived from an EMBL/GenBank/DDBJ whole genome shotgun (WGS) entry which is preliminary data.</text>
</comment>
<dbReference type="EMBL" id="JAPFFK010000015">
    <property type="protein sequence ID" value="KAJ6713201.1"/>
    <property type="molecule type" value="Genomic_DNA"/>
</dbReference>
<comment type="similarity">
    <text evidence="3">Belongs to the exportin family.</text>
</comment>
<comment type="subcellular location">
    <subcellularLocation>
        <location evidence="2">Cytoplasm</location>
    </subcellularLocation>
    <subcellularLocation>
        <location evidence="1">Nucleus</location>
    </subcellularLocation>
</comment>
<keyword evidence="6" id="KW-0653">Protein transport</keyword>
<evidence type="ECO:0000256" key="4">
    <source>
        <dbReference type="ARBA" id="ARBA00022448"/>
    </source>
</evidence>
<dbReference type="GO" id="GO:0005737">
    <property type="term" value="C:cytoplasm"/>
    <property type="evidence" value="ECO:0007669"/>
    <property type="project" value="UniProtKB-SubCell"/>
</dbReference>
<dbReference type="OrthoDB" id="891646at2759"/>
<dbReference type="GO" id="GO:0005049">
    <property type="term" value="F:nuclear export signal receptor activity"/>
    <property type="evidence" value="ECO:0007669"/>
    <property type="project" value="InterPro"/>
</dbReference>
<dbReference type="Proteomes" id="UP001151532">
    <property type="component" value="Chromosome 1"/>
</dbReference>
<reference evidence="8" key="2">
    <citation type="journal article" date="2023" name="Int. J. Mol. Sci.">
        <title>De Novo Assembly and Annotation of 11 Diverse Shrub Willow (Salix) Genomes Reveals Novel Gene Organization in Sex-Linked Regions.</title>
        <authorList>
            <person name="Hyden B."/>
            <person name="Feng K."/>
            <person name="Yates T.B."/>
            <person name="Jawdy S."/>
            <person name="Cereghino C."/>
            <person name="Smart L.B."/>
            <person name="Muchero W."/>
        </authorList>
    </citation>
    <scope>NUCLEOTIDE SEQUENCE</scope>
    <source>
        <tissue evidence="8">Shoot tip</tissue>
    </source>
</reference>
<reference evidence="8" key="1">
    <citation type="submission" date="2022-11" db="EMBL/GenBank/DDBJ databases">
        <authorList>
            <person name="Hyden B.L."/>
            <person name="Feng K."/>
            <person name="Yates T."/>
            <person name="Jawdy S."/>
            <person name="Smart L.B."/>
            <person name="Muchero W."/>
        </authorList>
    </citation>
    <scope>NUCLEOTIDE SEQUENCE</scope>
    <source>
        <tissue evidence="8">Shoot tip</tissue>
    </source>
</reference>